<protein>
    <submittedName>
        <fullName evidence="2">Uncharacterized protein</fullName>
    </submittedName>
</protein>
<name>A0A5J4UTX3_9EUKA</name>
<accession>A0A5J4UTX3</accession>
<sequence>MHLGVGHILHQILGVGFLFLFLESCTGLIAFGVFCGLVFSNRGYICLFSPLLLGCEVVSSVGVGSSFGTPKGPIGYGHWLACFASNVMVPNSGGVMIKSGQLLDYEMFEFPSSCSRQVV</sequence>
<dbReference type="AlphaFoldDB" id="A0A5J4UTX3"/>
<evidence type="ECO:0000256" key="1">
    <source>
        <dbReference type="SAM" id="Phobius"/>
    </source>
</evidence>
<proteinExistence type="predicted"/>
<organism evidence="2 3">
    <name type="scientific">Streblomastix strix</name>
    <dbReference type="NCBI Taxonomy" id="222440"/>
    <lineage>
        <taxon>Eukaryota</taxon>
        <taxon>Metamonada</taxon>
        <taxon>Preaxostyla</taxon>
        <taxon>Oxymonadida</taxon>
        <taxon>Streblomastigidae</taxon>
        <taxon>Streblomastix</taxon>
    </lineage>
</organism>
<feature type="transmembrane region" description="Helical" evidence="1">
    <location>
        <begin position="12"/>
        <end position="39"/>
    </location>
</feature>
<reference evidence="2 3" key="1">
    <citation type="submission" date="2019-03" db="EMBL/GenBank/DDBJ databases">
        <title>Single cell metagenomics reveals metabolic interactions within the superorganism composed of flagellate Streblomastix strix and complex community of Bacteroidetes bacteria on its surface.</title>
        <authorList>
            <person name="Treitli S.C."/>
            <person name="Kolisko M."/>
            <person name="Husnik F."/>
            <person name="Keeling P."/>
            <person name="Hampl V."/>
        </authorList>
    </citation>
    <scope>NUCLEOTIDE SEQUENCE [LARGE SCALE GENOMIC DNA]</scope>
    <source>
        <strain evidence="2">ST1C</strain>
    </source>
</reference>
<comment type="caution">
    <text evidence="2">The sequence shown here is derived from an EMBL/GenBank/DDBJ whole genome shotgun (WGS) entry which is preliminary data.</text>
</comment>
<gene>
    <name evidence="2" type="ORF">EZS28_030584</name>
</gene>
<evidence type="ECO:0000313" key="3">
    <source>
        <dbReference type="Proteomes" id="UP000324800"/>
    </source>
</evidence>
<dbReference type="EMBL" id="SNRW01012387">
    <property type="protein sequence ID" value="KAA6373888.1"/>
    <property type="molecule type" value="Genomic_DNA"/>
</dbReference>
<keyword evidence="1" id="KW-0812">Transmembrane</keyword>
<dbReference type="Proteomes" id="UP000324800">
    <property type="component" value="Unassembled WGS sequence"/>
</dbReference>
<keyword evidence="1" id="KW-1133">Transmembrane helix</keyword>
<evidence type="ECO:0000313" key="2">
    <source>
        <dbReference type="EMBL" id="KAA6373888.1"/>
    </source>
</evidence>
<keyword evidence="1" id="KW-0472">Membrane</keyword>